<accession>T1JQ49</accession>
<evidence type="ECO:0000313" key="6">
    <source>
        <dbReference type="Proteomes" id="UP000015104"/>
    </source>
</evidence>
<dbReference type="EMBL" id="CAEY01000437">
    <property type="status" value="NOT_ANNOTATED_CDS"/>
    <property type="molecule type" value="Genomic_DNA"/>
</dbReference>
<reference evidence="6" key="1">
    <citation type="submission" date="2011-08" db="EMBL/GenBank/DDBJ databases">
        <authorList>
            <person name="Rombauts S."/>
        </authorList>
    </citation>
    <scope>NUCLEOTIDE SEQUENCE</scope>
    <source>
        <strain evidence="6">London</strain>
    </source>
</reference>
<proteinExistence type="predicted"/>
<sequence>MATFYFDGDKLQQCPYQPHHLVLSRRMLAHMSKCAKDPNSPKLKECPFNSLHRVKPDEMEIHVMECGDNRQAIREMLNPSKPAINTQPQTDNTQDSWENGGMAKEYLLPGLEDNHAIEVDSDSFIPIQKLCNMTKAERKRLYNQFNKNAIKRKRFNCT</sequence>
<keyword evidence="6" id="KW-1185">Reference proteome</keyword>
<evidence type="ECO:0000256" key="1">
    <source>
        <dbReference type="ARBA" id="ARBA00022723"/>
    </source>
</evidence>
<dbReference type="SUPFAM" id="SSF57667">
    <property type="entry name" value="beta-beta-alpha zinc fingers"/>
    <property type="match status" value="2"/>
</dbReference>
<dbReference type="eggNOG" id="KOG4376">
    <property type="taxonomic scope" value="Eukaryota"/>
</dbReference>
<reference evidence="5" key="2">
    <citation type="submission" date="2015-06" db="UniProtKB">
        <authorList>
            <consortium name="EnsemblMetazoa"/>
        </authorList>
    </citation>
    <scope>IDENTIFICATION</scope>
</reference>
<name>T1JQ49_TETUR</name>
<dbReference type="PROSITE" id="PS51800">
    <property type="entry name" value="ZF_CHHC_U11_48K"/>
    <property type="match status" value="2"/>
</dbReference>
<keyword evidence="1" id="KW-0479">Metal-binding</keyword>
<evidence type="ECO:0000256" key="3">
    <source>
        <dbReference type="ARBA" id="ARBA00022833"/>
    </source>
</evidence>
<keyword evidence="2" id="KW-0863">Zinc-finger</keyword>
<dbReference type="AlphaFoldDB" id="T1JQ49"/>
<evidence type="ECO:0000259" key="4">
    <source>
        <dbReference type="PROSITE" id="PS51800"/>
    </source>
</evidence>
<organism evidence="5 6">
    <name type="scientific">Tetranychus urticae</name>
    <name type="common">Two-spotted spider mite</name>
    <dbReference type="NCBI Taxonomy" id="32264"/>
    <lineage>
        <taxon>Eukaryota</taxon>
        <taxon>Metazoa</taxon>
        <taxon>Ecdysozoa</taxon>
        <taxon>Arthropoda</taxon>
        <taxon>Chelicerata</taxon>
        <taxon>Arachnida</taxon>
        <taxon>Acari</taxon>
        <taxon>Acariformes</taxon>
        <taxon>Trombidiformes</taxon>
        <taxon>Prostigmata</taxon>
        <taxon>Eleutherengona</taxon>
        <taxon>Raphignathae</taxon>
        <taxon>Tetranychoidea</taxon>
        <taxon>Tetranychidae</taxon>
        <taxon>Tetranychus</taxon>
    </lineage>
</organism>
<feature type="domain" description="CHHC U11-48K-type" evidence="4">
    <location>
        <begin position="43"/>
        <end position="70"/>
    </location>
</feature>
<dbReference type="InterPro" id="IPR022776">
    <property type="entry name" value="TRM13/UPF0224_CHHC_Znf_dom"/>
</dbReference>
<dbReference type="InterPro" id="IPR036236">
    <property type="entry name" value="Znf_C2H2_sf"/>
</dbReference>
<evidence type="ECO:0000256" key="2">
    <source>
        <dbReference type="ARBA" id="ARBA00022771"/>
    </source>
</evidence>
<dbReference type="Pfam" id="PF05253">
    <property type="entry name" value="zf-U11-48K"/>
    <property type="match status" value="2"/>
</dbReference>
<dbReference type="HOGENOM" id="CLU_1671563_0_0_1"/>
<feature type="domain" description="CHHC U11-48K-type" evidence="4">
    <location>
        <begin position="11"/>
        <end position="38"/>
    </location>
</feature>
<keyword evidence="3" id="KW-0862">Zinc</keyword>
<evidence type="ECO:0000313" key="5">
    <source>
        <dbReference type="EnsemblMetazoa" id="tetur01g01920.1"/>
    </source>
</evidence>
<dbReference type="Proteomes" id="UP000015104">
    <property type="component" value="Unassembled WGS sequence"/>
</dbReference>
<dbReference type="GO" id="GO:0008270">
    <property type="term" value="F:zinc ion binding"/>
    <property type="evidence" value="ECO:0007669"/>
    <property type="project" value="UniProtKB-KW"/>
</dbReference>
<protein>
    <recommendedName>
        <fullName evidence="4">CHHC U11-48K-type domain-containing protein</fullName>
    </recommendedName>
</protein>
<dbReference type="EnsemblMetazoa" id="tetur01g01920.1">
    <property type="protein sequence ID" value="tetur01g01920.1"/>
    <property type="gene ID" value="tetur01g01920"/>
</dbReference>